<dbReference type="STRING" id="765420.OSCT_0961"/>
<name>E1ICB0_9CHLR</name>
<dbReference type="EMBL" id="ADVR01000023">
    <property type="protein sequence ID" value="EFO81164.1"/>
    <property type="molecule type" value="Genomic_DNA"/>
</dbReference>
<evidence type="ECO:0000256" key="5">
    <source>
        <dbReference type="ARBA" id="ARBA00022989"/>
    </source>
</evidence>
<feature type="transmembrane region" description="Helical" evidence="7">
    <location>
        <begin position="155"/>
        <end position="175"/>
    </location>
</feature>
<feature type="transmembrane region" description="Helical" evidence="7">
    <location>
        <begin position="251"/>
        <end position="271"/>
    </location>
</feature>
<reference evidence="9 10" key="1">
    <citation type="journal article" date="2011" name="J. Bacteriol.">
        <title>Draft genome sequence of the anoxygenic filamentous phototrophic bacterium Oscillochloris trichoides subsp. DG-6.</title>
        <authorList>
            <person name="Kuznetsov B.B."/>
            <person name="Ivanovsky R.N."/>
            <person name="Keppen O.I."/>
            <person name="Sukhacheva M.V."/>
            <person name="Bumazhkin B.K."/>
            <person name="Patutina E.O."/>
            <person name="Beletsky A.V."/>
            <person name="Mardanov A.V."/>
            <person name="Baslerov R.V."/>
            <person name="Panteleeva A.N."/>
            <person name="Kolganova T.V."/>
            <person name="Ravin N.V."/>
            <person name="Skryabin K.G."/>
        </authorList>
    </citation>
    <scope>NUCLEOTIDE SEQUENCE [LARGE SCALE GENOMIC DNA]</scope>
    <source>
        <strain evidence="9 10">DG-6</strain>
    </source>
</reference>
<accession>E1ICB0</accession>
<evidence type="ECO:0000256" key="2">
    <source>
        <dbReference type="ARBA" id="ARBA00007362"/>
    </source>
</evidence>
<feature type="transmembrane region" description="Helical" evidence="7">
    <location>
        <begin position="277"/>
        <end position="296"/>
    </location>
</feature>
<dbReference type="GO" id="GO:0005886">
    <property type="term" value="C:plasma membrane"/>
    <property type="evidence" value="ECO:0007669"/>
    <property type="project" value="UniProtKB-SubCell"/>
</dbReference>
<evidence type="ECO:0000259" key="8">
    <source>
        <dbReference type="Pfam" id="PF00892"/>
    </source>
</evidence>
<dbReference type="PANTHER" id="PTHR42920">
    <property type="entry name" value="OS03G0707200 PROTEIN-RELATED"/>
    <property type="match status" value="1"/>
</dbReference>
<feature type="transmembrane region" description="Helical" evidence="7">
    <location>
        <begin position="121"/>
        <end position="143"/>
    </location>
</feature>
<keyword evidence="3" id="KW-1003">Cell membrane</keyword>
<protein>
    <recommendedName>
        <fullName evidence="8">EamA domain-containing protein</fullName>
    </recommendedName>
</protein>
<feature type="transmembrane region" description="Helical" evidence="7">
    <location>
        <begin position="219"/>
        <end position="239"/>
    </location>
</feature>
<feature type="transmembrane region" description="Helical" evidence="7">
    <location>
        <begin position="93"/>
        <end position="114"/>
    </location>
</feature>
<comment type="subcellular location">
    <subcellularLocation>
        <location evidence="1">Cell membrane</location>
        <topology evidence="1">Multi-pass membrane protein</topology>
    </subcellularLocation>
</comment>
<sequence>MSSAWAWMLISLMAHTGWGAYPVLARYLQTVSHIPSMALLATANIVALAVLIPFVYRHLDLRQLRSPILWGLAVIVVLRAITNLLAARYTHAIYVQLITLMTPLLVALMSAGLFRDKLPPYTLPAIAFSLLGSLLMITGDLGAGELTLVMGLHDWIGIGLAGISTFCLASYMLLVPRIMRQSVPGETVLVVQLSALLVASLMISLVMGEDWGHFASLGVSDWALFLAFALFVQLGANLGQIASLRNLGAPLVSSTMAWRLVSTLMIAALLLGERLTSLWQILGAALVLATITTYLWRQRSIG</sequence>
<comment type="caution">
    <text evidence="9">The sequence shown here is derived from an EMBL/GenBank/DDBJ whole genome shotgun (WGS) entry which is preliminary data.</text>
</comment>
<evidence type="ECO:0000256" key="3">
    <source>
        <dbReference type="ARBA" id="ARBA00022475"/>
    </source>
</evidence>
<keyword evidence="10" id="KW-1185">Reference proteome</keyword>
<dbReference type="PANTHER" id="PTHR42920:SF11">
    <property type="entry name" value="INNER MEMBRANE PROTEIN YTFF"/>
    <property type="match status" value="1"/>
</dbReference>
<feature type="transmembrane region" description="Helical" evidence="7">
    <location>
        <begin position="35"/>
        <end position="56"/>
    </location>
</feature>
<feature type="transmembrane region" description="Helical" evidence="7">
    <location>
        <begin position="187"/>
        <end position="207"/>
    </location>
</feature>
<evidence type="ECO:0000313" key="10">
    <source>
        <dbReference type="Proteomes" id="UP000054010"/>
    </source>
</evidence>
<dbReference type="InterPro" id="IPR037185">
    <property type="entry name" value="EmrE-like"/>
</dbReference>
<organism evidence="9 10">
    <name type="scientific">Oscillochloris trichoides DG-6</name>
    <dbReference type="NCBI Taxonomy" id="765420"/>
    <lineage>
        <taxon>Bacteria</taxon>
        <taxon>Bacillati</taxon>
        <taxon>Chloroflexota</taxon>
        <taxon>Chloroflexia</taxon>
        <taxon>Chloroflexales</taxon>
        <taxon>Chloroflexineae</taxon>
        <taxon>Oscillochloridaceae</taxon>
        <taxon>Oscillochloris</taxon>
    </lineage>
</organism>
<evidence type="ECO:0000256" key="4">
    <source>
        <dbReference type="ARBA" id="ARBA00022692"/>
    </source>
</evidence>
<gene>
    <name evidence="9" type="ORF">OSCT_0961</name>
</gene>
<keyword evidence="6 7" id="KW-0472">Membrane</keyword>
<comment type="similarity">
    <text evidence="2">Belongs to the EamA transporter family.</text>
</comment>
<dbReference type="InterPro" id="IPR000620">
    <property type="entry name" value="EamA_dom"/>
</dbReference>
<feature type="domain" description="EamA" evidence="8">
    <location>
        <begin position="6"/>
        <end position="137"/>
    </location>
</feature>
<evidence type="ECO:0000256" key="7">
    <source>
        <dbReference type="SAM" id="Phobius"/>
    </source>
</evidence>
<feature type="transmembrane region" description="Helical" evidence="7">
    <location>
        <begin position="68"/>
        <end position="87"/>
    </location>
</feature>
<keyword evidence="4 7" id="KW-0812">Transmembrane</keyword>
<evidence type="ECO:0000256" key="6">
    <source>
        <dbReference type="ARBA" id="ARBA00023136"/>
    </source>
</evidence>
<dbReference type="InterPro" id="IPR051258">
    <property type="entry name" value="Diverse_Substrate_Transporter"/>
</dbReference>
<dbReference type="SUPFAM" id="SSF103481">
    <property type="entry name" value="Multidrug resistance efflux transporter EmrE"/>
    <property type="match status" value="2"/>
</dbReference>
<dbReference type="Pfam" id="PF00892">
    <property type="entry name" value="EamA"/>
    <property type="match status" value="1"/>
</dbReference>
<dbReference type="eggNOG" id="COG0697">
    <property type="taxonomic scope" value="Bacteria"/>
</dbReference>
<dbReference type="HOGENOM" id="CLU_876310_0_0_0"/>
<dbReference type="AlphaFoldDB" id="E1ICB0"/>
<proteinExistence type="inferred from homology"/>
<evidence type="ECO:0000256" key="1">
    <source>
        <dbReference type="ARBA" id="ARBA00004651"/>
    </source>
</evidence>
<keyword evidence="5 7" id="KW-1133">Transmembrane helix</keyword>
<dbReference type="Proteomes" id="UP000054010">
    <property type="component" value="Unassembled WGS sequence"/>
</dbReference>
<evidence type="ECO:0000313" key="9">
    <source>
        <dbReference type="EMBL" id="EFO81164.1"/>
    </source>
</evidence>